<dbReference type="PROSITE" id="PS51473">
    <property type="entry name" value="GNK2"/>
    <property type="match status" value="2"/>
</dbReference>
<dbReference type="Gene3D" id="3.30.430.20">
    <property type="entry name" value="Gnk2 domain, C-X8-C-X2-C motif"/>
    <property type="match status" value="2"/>
</dbReference>
<dbReference type="Pfam" id="PF01657">
    <property type="entry name" value="Stress-antifung"/>
    <property type="match status" value="2"/>
</dbReference>
<reference evidence="9" key="2">
    <citation type="submission" date="2017-02" db="EMBL/GenBank/DDBJ databases">
        <title>Sunflower complete genome.</title>
        <authorList>
            <person name="Langlade N."/>
            <person name="Munos S."/>
        </authorList>
    </citation>
    <scope>NUCLEOTIDE SEQUENCE [LARGE SCALE GENOMIC DNA]</scope>
    <source>
        <tissue evidence="9">Leaves</tissue>
    </source>
</reference>
<dbReference type="Proteomes" id="UP000215914">
    <property type="component" value="Chromosome 8"/>
</dbReference>
<dbReference type="EMBL" id="CM007897">
    <property type="protein sequence ID" value="OTG19182.1"/>
    <property type="molecule type" value="Genomic_DNA"/>
</dbReference>
<dbReference type="PANTHER" id="PTHR32411">
    <property type="entry name" value="CYSTEINE-RICH REPEAT SECRETORY PROTEIN 38-RELATED"/>
    <property type="match status" value="1"/>
</dbReference>
<dbReference type="OrthoDB" id="829709at2759"/>
<evidence type="ECO:0000313" key="9">
    <source>
        <dbReference type="EMBL" id="OTG19182.1"/>
    </source>
</evidence>
<dbReference type="EMBL" id="MNCJ02000323">
    <property type="protein sequence ID" value="KAF5796177.1"/>
    <property type="molecule type" value="Genomic_DNA"/>
</dbReference>
<evidence type="ECO:0000259" key="7">
    <source>
        <dbReference type="PROSITE" id="PS51473"/>
    </source>
</evidence>
<dbReference type="InParanoid" id="A0A251U8T0"/>
<dbReference type="InterPro" id="IPR038408">
    <property type="entry name" value="GNK2_sf"/>
</dbReference>
<evidence type="ECO:0000256" key="6">
    <source>
        <dbReference type="SAM" id="SignalP"/>
    </source>
</evidence>
<reference evidence="8" key="3">
    <citation type="submission" date="2020-06" db="EMBL/GenBank/DDBJ databases">
        <title>Helianthus annuus Genome sequencing and assembly Release 2.</title>
        <authorList>
            <person name="Gouzy J."/>
            <person name="Langlade N."/>
            <person name="Munos S."/>
        </authorList>
    </citation>
    <scope>NUCLEOTIDE SEQUENCE</scope>
    <source>
        <tissue evidence="8">Leaves</tissue>
    </source>
</reference>
<proteinExistence type="inferred from homology"/>
<feature type="domain" description="Gnk2-homologous" evidence="7">
    <location>
        <begin position="129"/>
        <end position="235"/>
    </location>
</feature>
<dbReference type="GO" id="GO:0005576">
    <property type="term" value="C:extracellular region"/>
    <property type="evidence" value="ECO:0007669"/>
    <property type="project" value="UniProtKB-SubCell"/>
</dbReference>
<dbReference type="Gramene" id="mRNA:HanXRQr2_Chr08g0348391">
    <property type="protein sequence ID" value="CDS:HanXRQr2_Chr08g0348391.1"/>
    <property type="gene ID" value="HanXRQr2_Chr08g0348391"/>
</dbReference>
<dbReference type="PANTHER" id="PTHR32411:SF55">
    <property type="entry name" value="CYSTEINE-RICH REPEAT SECRETORY PROTEIN 55"/>
    <property type="match status" value="1"/>
</dbReference>
<keyword evidence="10" id="KW-1185">Reference proteome</keyword>
<protein>
    <submittedName>
        <fullName evidence="8 9">Gnk2-like domain-containing protein</fullName>
    </submittedName>
</protein>
<sequence>MVFFHQYFLIFALCTLYVESANPIAQFCNEFSYTITPELSQNIDSVKAKLIQNTPQTGFNITEFGDEGKEVNGIAQCRGDVPSQECTACLQTAAKEAKKMCPNQVEALLWYEYCFLRYGTRNVIGDDSLDYRVVQYNVEYVTNPKLFKEILTELTSKIKNVSLEPDSKGFGKGEAKLSNSETLYAMSQCTRDTSMRYCEQCLTIAIETTGSLCENKKGCRIIQSTCYLRYELYPFLYGTERKLSLENSSMTKYLTVVRKP</sequence>
<keyword evidence="4" id="KW-0677">Repeat</keyword>
<dbReference type="InterPro" id="IPR002902">
    <property type="entry name" value="GNK2"/>
</dbReference>
<evidence type="ECO:0000313" key="10">
    <source>
        <dbReference type="Proteomes" id="UP000215914"/>
    </source>
</evidence>
<evidence type="ECO:0000256" key="5">
    <source>
        <dbReference type="ARBA" id="ARBA00038515"/>
    </source>
</evidence>
<comment type="subcellular location">
    <subcellularLocation>
        <location evidence="1">Secreted</location>
    </subcellularLocation>
</comment>
<dbReference type="OMA" id="EDMFSCC"/>
<evidence type="ECO:0000256" key="3">
    <source>
        <dbReference type="ARBA" id="ARBA00022729"/>
    </source>
</evidence>
<keyword evidence="2" id="KW-0964">Secreted</keyword>
<reference evidence="8 10" key="1">
    <citation type="journal article" date="2017" name="Nature">
        <title>The sunflower genome provides insights into oil metabolism, flowering and Asterid evolution.</title>
        <authorList>
            <person name="Badouin H."/>
            <person name="Gouzy J."/>
            <person name="Grassa C.J."/>
            <person name="Murat F."/>
            <person name="Staton S.E."/>
            <person name="Cottret L."/>
            <person name="Lelandais-Briere C."/>
            <person name="Owens G.L."/>
            <person name="Carrere S."/>
            <person name="Mayjonade B."/>
            <person name="Legrand L."/>
            <person name="Gill N."/>
            <person name="Kane N.C."/>
            <person name="Bowers J.E."/>
            <person name="Hubner S."/>
            <person name="Bellec A."/>
            <person name="Berard A."/>
            <person name="Berges H."/>
            <person name="Blanchet N."/>
            <person name="Boniface M.C."/>
            <person name="Brunel D."/>
            <person name="Catrice O."/>
            <person name="Chaidir N."/>
            <person name="Claudel C."/>
            <person name="Donnadieu C."/>
            <person name="Faraut T."/>
            <person name="Fievet G."/>
            <person name="Helmstetter N."/>
            <person name="King M."/>
            <person name="Knapp S.J."/>
            <person name="Lai Z."/>
            <person name="Le Paslier M.C."/>
            <person name="Lippi Y."/>
            <person name="Lorenzon L."/>
            <person name="Mandel J.R."/>
            <person name="Marage G."/>
            <person name="Marchand G."/>
            <person name="Marquand E."/>
            <person name="Bret-Mestries E."/>
            <person name="Morien E."/>
            <person name="Nambeesan S."/>
            <person name="Nguyen T."/>
            <person name="Pegot-Espagnet P."/>
            <person name="Pouilly N."/>
            <person name="Raftis F."/>
            <person name="Sallet E."/>
            <person name="Schiex T."/>
            <person name="Thomas J."/>
            <person name="Vandecasteele C."/>
            <person name="Vares D."/>
            <person name="Vear F."/>
            <person name="Vautrin S."/>
            <person name="Crespi M."/>
            <person name="Mangin B."/>
            <person name="Burke J.M."/>
            <person name="Salse J."/>
            <person name="Munos S."/>
            <person name="Vincourt P."/>
            <person name="Rieseberg L.H."/>
            <person name="Langlade N.B."/>
        </authorList>
    </citation>
    <scope>NUCLEOTIDE SEQUENCE [LARGE SCALE GENOMIC DNA]</scope>
    <source>
        <strain evidence="10">cv. SF193</strain>
        <tissue evidence="8">Leaves</tissue>
    </source>
</reference>
<dbReference type="CDD" id="cd23509">
    <property type="entry name" value="Gnk2-like"/>
    <property type="match status" value="2"/>
</dbReference>
<feature type="chain" id="PRO_5012648522" evidence="6">
    <location>
        <begin position="21"/>
        <end position="260"/>
    </location>
</feature>
<dbReference type="FunCoup" id="A0A251U8T0">
    <property type="interactions" value="190"/>
</dbReference>
<gene>
    <name evidence="9" type="ORF">HannXRQ_Chr08g0231231</name>
    <name evidence="8" type="ORF">HanXRQr2_Chr08g0348391</name>
</gene>
<feature type="domain" description="Gnk2-homologous" evidence="7">
    <location>
        <begin position="21"/>
        <end position="123"/>
    </location>
</feature>
<evidence type="ECO:0000256" key="2">
    <source>
        <dbReference type="ARBA" id="ARBA00022525"/>
    </source>
</evidence>
<keyword evidence="3 6" id="KW-0732">Signal</keyword>
<organism evidence="9 10">
    <name type="scientific">Helianthus annuus</name>
    <name type="common">Common sunflower</name>
    <dbReference type="NCBI Taxonomy" id="4232"/>
    <lineage>
        <taxon>Eukaryota</taxon>
        <taxon>Viridiplantae</taxon>
        <taxon>Streptophyta</taxon>
        <taxon>Embryophyta</taxon>
        <taxon>Tracheophyta</taxon>
        <taxon>Spermatophyta</taxon>
        <taxon>Magnoliopsida</taxon>
        <taxon>eudicotyledons</taxon>
        <taxon>Gunneridae</taxon>
        <taxon>Pentapetalae</taxon>
        <taxon>asterids</taxon>
        <taxon>campanulids</taxon>
        <taxon>Asterales</taxon>
        <taxon>Asteraceae</taxon>
        <taxon>Asteroideae</taxon>
        <taxon>Heliantheae alliance</taxon>
        <taxon>Heliantheae</taxon>
        <taxon>Helianthus</taxon>
    </lineage>
</organism>
<evidence type="ECO:0000313" key="8">
    <source>
        <dbReference type="EMBL" id="KAF5796177.1"/>
    </source>
</evidence>
<feature type="signal peptide" evidence="6">
    <location>
        <begin position="1"/>
        <end position="20"/>
    </location>
</feature>
<evidence type="ECO:0000256" key="4">
    <source>
        <dbReference type="ARBA" id="ARBA00022737"/>
    </source>
</evidence>
<evidence type="ECO:0000256" key="1">
    <source>
        <dbReference type="ARBA" id="ARBA00004613"/>
    </source>
</evidence>
<dbReference type="InterPro" id="IPR050581">
    <property type="entry name" value="CRR_secretory_protein"/>
</dbReference>
<name>A0A251U8T0_HELAN</name>
<dbReference type="AlphaFoldDB" id="A0A251U8T0"/>
<accession>A0A251U8T0</accession>
<comment type="similarity">
    <text evidence="5">Belongs to the cysteine-rich repeat secretory protein family.</text>
</comment>